<evidence type="ECO:0000256" key="6">
    <source>
        <dbReference type="ARBA" id="ARBA00023004"/>
    </source>
</evidence>
<evidence type="ECO:0000259" key="8">
    <source>
        <dbReference type="Pfam" id="PF02668"/>
    </source>
</evidence>
<gene>
    <name evidence="10" type="ORF">L228DRAFT_246653</name>
</gene>
<keyword evidence="4" id="KW-0223">Dioxygenase</keyword>
<dbReference type="STRING" id="1328760.A0A165HPM3"/>
<evidence type="ECO:0000256" key="1">
    <source>
        <dbReference type="ARBA" id="ARBA00001954"/>
    </source>
</evidence>
<dbReference type="GO" id="GO:0016706">
    <property type="term" value="F:2-oxoglutarate-dependent dioxygenase activity"/>
    <property type="evidence" value="ECO:0007669"/>
    <property type="project" value="UniProtKB-ARBA"/>
</dbReference>
<dbReference type="RefSeq" id="XP_018189360.1">
    <property type="nucleotide sequence ID" value="XM_018332468.1"/>
</dbReference>
<dbReference type="Gene3D" id="3.60.130.10">
    <property type="entry name" value="Clavaminate synthase-like"/>
    <property type="match status" value="2"/>
</dbReference>
<evidence type="ECO:0000256" key="5">
    <source>
        <dbReference type="ARBA" id="ARBA00023002"/>
    </source>
</evidence>
<evidence type="ECO:0000313" key="11">
    <source>
        <dbReference type="Proteomes" id="UP000076632"/>
    </source>
</evidence>
<feature type="domain" description="Gamma-butyrobetaine hydroxylase-like N-terminal" evidence="9">
    <location>
        <begin position="149"/>
        <end position="202"/>
    </location>
</feature>
<feature type="compositionally biased region" description="Basic and acidic residues" evidence="7">
    <location>
        <begin position="16"/>
        <end position="37"/>
    </location>
</feature>
<accession>A0A165HPM3</accession>
<reference evidence="10 11" key="1">
    <citation type="journal article" date="2016" name="Fungal Biol.">
        <title>The genome of Xylona heveae provides a window into fungal endophytism.</title>
        <authorList>
            <person name="Gazis R."/>
            <person name="Kuo A."/>
            <person name="Riley R."/>
            <person name="LaButti K."/>
            <person name="Lipzen A."/>
            <person name="Lin J."/>
            <person name="Amirebrahimi M."/>
            <person name="Hesse C.N."/>
            <person name="Spatafora J.W."/>
            <person name="Henrissat B."/>
            <person name="Hainaut M."/>
            <person name="Grigoriev I.V."/>
            <person name="Hibbett D.S."/>
        </authorList>
    </citation>
    <scope>NUCLEOTIDE SEQUENCE [LARGE SCALE GENOMIC DNA]</scope>
    <source>
        <strain evidence="10 11">TC161</strain>
    </source>
</reference>
<feature type="domain" description="TauD/TfdA-like" evidence="8">
    <location>
        <begin position="462"/>
        <end position="577"/>
    </location>
</feature>
<name>A0A165HPM3_XYLHT</name>
<dbReference type="InterPro" id="IPR010376">
    <property type="entry name" value="GBBH-like_N"/>
</dbReference>
<dbReference type="PANTHER" id="PTHR10696:SF25">
    <property type="entry name" value="OXIDOREDUCTASE AIM17-RELATED"/>
    <property type="match status" value="1"/>
</dbReference>
<evidence type="ECO:0000256" key="3">
    <source>
        <dbReference type="ARBA" id="ARBA00022723"/>
    </source>
</evidence>
<dbReference type="GO" id="GO:0045329">
    <property type="term" value="P:carnitine biosynthetic process"/>
    <property type="evidence" value="ECO:0007669"/>
    <property type="project" value="TreeGrafter"/>
</dbReference>
<dbReference type="InterPro" id="IPR042098">
    <property type="entry name" value="TauD-like_sf"/>
</dbReference>
<dbReference type="OrthoDB" id="406634at2759"/>
<dbReference type="FunCoup" id="A0A165HPM3">
    <property type="interactions" value="634"/>
</dbReference>
<dbReference type="PANTHER" id="PTHR10696">
    <property type="entry name" value="GAMMA-BUTYROBETAINE HYDROXYLASE-RELATED"/>
    <property type="match status" value="1"/>
</dbReference>
<feature type="domain" description="TauD/TfdA-like" evidence="8">
    <location>
        <begin position="257"/>
        <end position="422"/>
    </location>
</feature>
<evidence type="ECO:0000313" key="10">
    <source>
        <dbReference type="EMBL" id="KZF23805.1"/>
    </source>
</evidence>
<feature type="compositionally biased region" description="Low complexity" evidence="7">
    <location>
        <begin position="479"/>
        <end position="494"/>
    </location>
</feature>
<dbReference type="Pfam" id="PF02668">
    <property type="entry name" value="TauD"/>
    <property type="match status" value="2"/>
</dbReference>
<dbReference type="Pfam" id="PF06155">
    <property type="entry name" value="GBBH-like_N"/>
    <property type="match status" value="1"/>
</dbReference>
<evidence type="ECO:0000256" key="2">
    <source>
        <dbReference type="ARBA" id="ARBA00008654"/>
    </source>
</evidence>
<dbReference type="InterPro" id="IPR003819">
    <property type="entry name" value="TauD/TfdA-like"/>
</dbReference>
<feature type="region of interest" description="Disordered" evidence="7">
    <location>
        <begin position="1"/>
        <end position="37"/>
    </location>
</feature>
<dbReference type="SUPFAM" id="SSF51197">
    <property type="entry name" value="Clavaminate synthase-like"/>
    <property type="match status" value="1"/>
</dbReference>
<evidence type="ECO:0000256" key="4">
    <source>
        <dbReference type="ARBA" id="ARBA00022964"/>
    </source>
</evidence>
<keyword evidence="3" id="KW-0479">Metal-binding</keyword>
<feature type="compositionally biased region" description="Low complexity" evidence="7">
    <location>
        <begin position="438"/>
        <end position="458"/>
    </location>
</feature>
<feature type="region of interest" description="Disordered" evidence="7">
    <location>
        <begin position="438"/>
        <end position="461"/>
    </location>
</feature>
<dbReference type="AlphaFoldDB" id="A0A165HPM3"/>
<dbReference type="Gene3D" id="3.30.2020.30">
    <property type="match status" value="1"/>
</dbReference>
<organism evidence="10 11">
    <name type="scientific">Xylona heveae (strain CBS 132557 / TC161)</name>
    <dbReference type="NCBI Taxonomy" id="1328760"/>
    <lineage>
        <taxon>Eukaryota</taxon>
        <taxon>Fungi</taxon>
        <taxon>Dikarya</taxon>
        <taxon>Ascomycota</taxon>
        <taxon>Pezizomycotina</taxon>
        <taxon>Xylonomycetes</taxon>
        <taxon>Xylonales</taxon>
        <taxon>Xylonaceae</taxon>
        <taxon>Xylona</taxon>
    </lineage>
</organism>
<comment type="cofactor">
    <cofactor evidence="1">
        <name>Fe(2+)</name>
        <dbReference type="ChEBI" id="CHEBI:29033"/>
    </cofactor>
</comment>
<keyword evidence="5" id="KW-0560">Oxidoreductase</keyword>
<proteinExistence type="inferred from homology"/>
<feature type="region of interest" description="Disordered" evidence="7">
    <location>
        <begin position="479"/>
        <end position="501"/>
    </location>
</feature>
<dbReference type="GO" id="GO:0005739">
    <property type="term" value="C:mitochondrion"/>
    <property type="evidence" value="ECO:0007669"/>
    <property type="project" value="TreeGrafter"/>
</dbReference>
<protein>
    <submittedName>
        <fullName evidence="10">Clavaminate synthase-like protein</fullName>
    </submittedName>
</protein>
<comment type="similarity">
    <text evidence="2">Belongs to the gamma-BBH/TMLD family.</text>
</comment>
<evidence type="ECO:0000256" key="7">
    <source>
        <dbReference type="SAM" id="MobiDB-lite"/>
    </source>
</evidence>
<dbReference type="GeneID" id="28897605"/>
<dbReference type="GO" id="GO:0046872">
    <property type="term" value="F:metal ion binding"/>
    <property type="evidence" value="ECO:0007669"/>
    <property type="project" value="UniProtKB-KW"/>
</dbReference>
<dbReference type="EMBL" id="KV407457">
    <property type="protein sequence ID" value="KZF23805.1"/>
    <property type="molecule type" value="Genomic_DNA"/>
</dbReference>
<keyword evidence="11" id="KW-1185">Reference proteome</keyword>
<dbReference type="InterPro" id="IPR050411">
    <property type="entry name" value="AlphaKG_dependent_hydroxylases"/>
</dbReference>
<dbReference type="OMA" id="SHNMRYS"/>
<sequence>MLLLRHYSSTAASAPQEERAYELRERTDSKFGTKRDHVDLSPTARFETVSVKIYPARAPDQKEPEPHVQPSPRDGERPPIQKLYVENIDAKFLNSINKERSGRVIRQKIAPSSNKEEPSIEAVQEYRFRRESSWLEVVLRLRGELLLIRFEPLFLRDACNCKECIDSSTRQKNFQTADIPANITIRKLSFTHGGRLRIHWINDISGFSEAHTSYFTPQDLATYADKQSRALRARYNDLPRTCWNKALVSSKIDNLWLDYSDYLNSDESLYAALKNLHEYGLVFLNNVPSTENTVEHIGQRIGPLRDSFYGRTWDVRSVPDAKNVAYTHQFLGLHMDLLYMAQPPQLQILHSLRSSSTGGSSIFSDAFRAAQHLRETNPRQFNALLKFPVTYHYRNAGEHYHFTRPTIELEPQHLYTPANERECQVIAKVKSSAEGEALDSSSSLPLSPQVSASSSEAVEISDDPEALEALEAAKALSSFSSPTSSSSSSQTTSTHPPIAHINYSPPFQAPFEINIGPKLRAYHDAISAFSSILEHPDNLFELRLEQGQAVIFNNRRVLHGRREFDAHSGERWLKGAYVDVDPFMSRYRVLRERYEPWKVV</sequence>
<dbReference type="Proteomes" id="UP000076632">
    <property type="component" value="Unassembled WGS sequence"/>
</dbReference>
<evidence type="ECO:0000259" key="9">
    <source>
        <dbReference type="Pfam" id="PF06155"/>
    </source>
</evidence>
<dbReference type="InParanoid" id="A0A165HPM3"/>
<feature type="region of interest" description="Disordered" evidence="7">
    <location>
        <begin position="55"/>
        <end position="79"/>
    </location>
</feature>
<keyword evidence="6" id="KW-0408">Iron</keyword>
<dbReference type="InterPro" id="IPR038492">
    <property type="entry name" value="GBBH-like_N_sf"/>
</dbReference>